<keyword evidence="1" id="KW-0812">Transmembrane</keyword>
<reference evidence="2" key="1">
    <citation type="journal article" date="2023" name="Access Microbiol">
        <title>De-novo genome assembly for Akanthomyces muscarius, a biocontrol agent of insect agricultural pests.</title>
        <authorList>
            <person name="Erdos Z."/>
            <person name="Studholme D.J."/>
            <person name="Raymond B."/>
            <person name="Sharma M."/>
        </authorList>
    </citation>
    <scope>NUCLEOTIDE SEQUENCE</scope>
    <source>
        <strain evidence="2">Ve6</strain>
    </source>
</reference>
<dbReference type="KEGG" id="amus:LMH87_004948"/>
<name>A0A9W8QLI7_AKAMU</name>
<sequence>MAEQESAAWMYSTRCFIFYGIQAVGLAAQIPLSAQASSSYFKELFLLVIMQAACLGLVLLTTAWKIAGPRRTTPHITEYITATCLSVIVALWSTVGVYSVK</sequence>
<gene>
    <name evidence="2" type="ORF">LMH87_004948</name>
</gene>
<comment type="caution">
    <text evidence="2">The sequence shown here is derived from an EMBL/GenBank/DDBJ whole genome shotgun (WGS) entry which is preliminary data.</text>
</comment>
<protein>
    <submittedName>
        <fullName evidence="2">Uncharacterized protein</fullName>
    </submittedName>
</protein>
<dbReference type="EMBL" id="JAJHUN010000001">
    <property type="protein sequence ID" value="KAJ4163205.1"/>
    <property type="molecule type" value="Genomic_DNA"/>
</dbReference>
<dbReference type="AlphaFoldDB" id="A0A9W8QLI7"/>
<evidence type="ECO:0000256" key="1">
    <source>
        <dbReference type="SAM" id="Phobius"/>
    </source>
</evidence>
<dbReference type="RefSeq" id="XP_056058120.1">
    <property type="nucleotide sequence ID" value="XM_056202579.1"/>
</dbReference>
<dbReference type="GeneID" id="80892107"/>
<feature type="transmembrane region" description="Helical" evidence="1">
    <location>
        <begin position="16"/>
        <end position="32"/>
    </location>
</feature>
<keyword evidence="1" id="KW-1133">Transmembrane helix</keyword>
<proteinExistence type="predicted"/>
<evidence type="ECO:0000313" key="2">
    <source>
        <dbReference type="EMBL" id="KAJ4163205.1"/>
    </source>
</evidence>
<keyword evidence="3" id="KW-1185">Reference proteome</keyword>
<feature type="transmembrane region" description="Helical" evidence="1">
    <location>
        <begin position="79"/>
        <end position="100"/>
    </location>
</feature>
<accession>A0A9W8QLI7</accession>
<feature type="transmembrane region" description="Helical" evidence="1">
    <location>
        <begin position="44"/>
        <end position="67"/>
    </location>
</feature>
<organism evidence="2 3">
    <name type="scientific">Akanthomyces muscarius</name>
    <name type="common">Entomopathogenic fungus</name>
    <name type="synonym">Lecanicillium muscarium</name>
    <dbReference type="NCBI Taxonomy" id="2231603"/>
    <lineage>
        <taxon>Eukaryota</taxon>
        <taxon>Fungi</taxon>
        <taxon>Dikarya</taxon>
        <taxon>Ascomycota</taxon>
        <taxon>Pezizomycotina</taxon>
        <taxon>Sordariomycetes</taxon>
        <taxon>Hypocreomycetidae</taxon>
        <taxon>Hypocreales</taxon>
        <taxon>Cordycipitaceae</taxon>
        <taxon>Akanthomyces</taxon>
    </lineage>
</organism>
<dbReference type="Proteomes" id="UP001144673">
    <property type="component" value="Chromosome 1"/>
</dbReference>
<keyword evidence="1" id="KW-0472">Membrane</keyword>
<evidence type="ECO:0000313" key="3">
    <source>
        <dbReference type="Proteomes" id="UP001144673"/>
    </source>
</evidence>